<feature type="non-terminal residue" evidence="5">
    <location>
        <position position="1"/>
    </location>
</feature>
<comment type="subcellular location">
    <subcellularLocation>
        <location evidence="1">Cytoplasm</location>
    </subcellularLocation>
</comment>
<dbReference type="SUPFAM" id="SSF53067">
    <property type="entry name" value="Actin-like ATPase domain"/>
    <property type="match status" value="1"/>
</dbReference>
<gene>
    <name evidence="5" type="ORF">METZ01_LOCUS461742</name>
</gene>
<proteinExistence type="predicted"/>
<dbReference type="PANTHER" id="PTHR42749">
    <property type="entry name" value="CELL SHAPE-DETERMINING PROTEIN MREB"/>
    <property type="match status" value="1"/>
</dbReference>
<dbReference type="InterPro" id="IPR056546">
    <property type="entry name" value="MreB_MamK-like"/>
</dbReference>
<evidence type="ECO:0008006" key="6">
    <source>
        <dbReference type="Google" id="ProtNLM"/>
    </source>
</evidence>
<dbReference type="InterPro" id="IPR043129">
    <property type="entry name" value="ATPase_NBD"/>
</dbReference>
<evidence type="ECO:0000256" key="3">
    <source>
        <dbReference type="ARBA" id="ARBA00022741"/>
    </source>
</evidence>
<dbReference type="Gene3D" id="3.30.420.40">
    <property type="match status" value="1"/>
</dbReference>
<dbReference type="PANTHER" id="PTHR42749:SF1">
    <property type="entry name" value="CELL SHAPE-DETERMINING PROTEIN MREB"/>
    <property type="match status" value="1"/>
</dbReference>
<keyword evidence="3" id="KW-0547">Nucleotide-binding</keyword>
<reference evidence="5" key="1">
    <citation type="submission" date="2018-05" db="EMBL/GenBank/DDBJ databases">
        <authorList>
            <person name="Lanie J.A."/>
            <person name="Ng W.-L."/>
            <person name="Kazmierczak K.M."/>
            <person name="Andrzejewski T.M."/>
            <person name="Davidsen T.M."/>
            <person name="Wayne K.J."/>
            <person name="Tettelin H."/>
            <person name="Glass J.I."/>
            <person name="Rusch D."/>
            <person name="Podicherti R."/>
            <person name="Tsui H.-C.T."/>
            <person name="Winkler M.E."/>
        </authorList>
    </citation>
    <scope>NUCLEOTIDE SEQUENCE</scope>
</reference>
<evidence type="ECO:0000313" key="5">
    <source>
        <dbReference type="EMBL" id="SVE08888.1"/>
    </source>
</evidence>
<sequence>TMEVKGRDLSQGLPRTLNARSEEIRDALKEPLTAILESIRGILEQCQPELSGDLIDRGIVMAGGGALLRGIDRLVAKETQLPVTIAEDPLISVANGAGKVLQNIDYWRNAAATA</sequence>
<name>A0A383AP45_9ZZZZ</name>
<dbReference type="AlphaFoldDB" id="A0A383AP45"/>
<evidence type="ECO:0000256" key="2">
    <source>
        <dbReference type="ARBA" id="ARBA00022490"/>
    </source>
</evidence>
<keyword evidence="2" id="KW-0963">Cytoplasm</keyword>
<organism evidence="5">
    <name type="scientific">marine metagenome</name>
    <dbReference type="NCBI Taxonomy" id="408172"/>
    <lineage>
        <taxon>unclassified sequences</taxon>
        <taxon>metagenomes</taxon>
        <taxon>ecological metagenomes</taxon>
    </lineage>
</organism>
<accession>A0A383AP45</accession>
<dbReference type="Pfam" id="PF06723">
    <property type="entry name" value="MreB_Mbl"/>
    <property type="match status" value="1"/>
</dbReference>
<keyword evidence="4" id="KW-0067">ATP-binding</keyword>
<dbReference type="GO" id="GO:0005737">
    <property type="term" value="C:cytoplasm"/>
    <property type="evidence" value="ECO:0007669"/>
    <property type="project" value="UniProtKB-SubCell"/>
</dbReference>
<dbReference type="EMBL" id="UINC01193323">
    <property type="protein sequence ID" value="SVE08888.1"/>
    <property type="molecule type" value="Genomic_DNA"/>
</dbReference>
<evidence type="ECO:0000256" key="4">
    <source>
        <dbReference type="ARBA" id="ARBA00022840"/>
    </source>
</evidence>
<protein>
    <recommendedName>
        <fullName evidence="6">Rod shape-determining protein MreB</fullName>
    </recommendedName>
</protein>
<evidence type="ECO:0000256" key="1">
    <source>
        <dbReference type="ARBA" id="ARBA00004496"/>
    </source>
</evidence>
<dbReference type="GO" id="GO:0005524">
    <property type="term" value="F:ATP binding"/>
    <property type="evidence" value="ECO:0007669"/>
    <property type="project" value="UniProtKB-KW"/>
</dbReference>